<feature type="domain" description="PAS" evidence="5">
    <location>
        <begin position="445"/>
        <end position="519"/>
    </location>
</feature>
<keyword evidence="2" id="KW-0804">Transcription</keyword>
<dbReference type="NCBIfam" id="TIGR00229">
    <property type="entry name" value="sensory_box"/>
    <property type="match status" value="4"/>
</dbReference>
<dbReference type="InterPro" id="IPR031803">
    <property type="entry name" value="BAT_GAF/HTH-assoc"/>
</dbReference>
<dbReference type="SUPFAM" id="SSF55785">
    <property type="entry name" value="PYP-like sensor domain (PAS domain)"/>
    <property type="match status" value="5"/>
</dbReference>
<dbReference type="InterPro" id="IPR001610">
    <property type="entry name" value="PAC"/>
</dbReference>
<feature type="domain" description="PAS" evidence="5">
    <location>
        <begin position="194"/>
        <end position="248"/>
    </location>
</feature>
<sequence length="1237" mass="136704">MDDRAAVATEVQFRTLLECAEGVAVFVLNAEGRVVSWNDGAARITGHSRDEVLEQPFSTFYRSNEENETPAALCATARREGRAESVGRSRGDDGHPLELEVRPTEAGTRNEFVAVLRSTGSEYSVRNADGDGSGHETALEADVSLDYPESDVRADESAVEPDPGGHAEGANGGLDPSCDERDRRAVESDISTGLFEVAEEALYRLDTDGRFVTVSEGVASITGYSQETLLGKHASHLFDAETVDRLHPLGESAGRTGVAENRTTTATLETATDATLECEVRSRVIGSDERVRGSVGVIESVSERVGGTSTPEHQRKVVQRLLDTAPVALAVRDSQTGVTLGNARGRELFGLVAENGPETSEQPVRFFDADDDPIPVDDRPSVRAERTLEPVYGEELVVERTAENRRSFLVDAVPVRNEAGELSHVVAAAEDITEQKQQTERLRRQRRQLRTELSEVHGRVTDAVFALDTEWRFTYVNDTGEELLQRSEAELIGESVWEAFPEAVGTTFESEYRELMDREGSTTFVEYFAPLSKWFEVRAYSSETGVSVYFRDVTEQCRREQELEQYEAIVETVDDAVYVVDDDARFTLVNDAFVSLVGYSRSELLGTKSELLRADDIGETVEMLTQEQLDGERGKATVESRIRRRDGTVFPAATTITPFPSDGGGYGRVGVVRDITEHREREQQLESLSEATGRLLNADSPEEIAAITVEAAETALDGSFVSVSLYDEESGALRPQTRSPGDERFVDIEQLLDPDTELAWQVYADDDPSVFRGVEAIDDETASFDVVVYPLGRHGVFIFGESDAPETTNFARILAANTESALDRADREARLVDQQNQLREQNQTLGRLNRVNDVTRQILQTLVDATSRTEIERSVCEQLTTTGPYRFAWVGSHSIVDDTVAPRTSAGFDSGYLARLRELTDPSHPSVRAAEGIDPVVVDNLHDDPPFDPWRSEALKRGYQSLICLPLRYRGTSYGVLCVYADRPNVFDEMERSVLRELSNTAAYAINAAESKRSLVGDSDVELELTVEDDSSSYLRASEELDCTLTLDDLLTPEEDGLQAIFTARGADADSVVAFMNQQLDVGKPRLIDESEAESVCECTVGVEHIFQVFVDHGVVPREFDASDGVGSVTVTVSEQFDVRAFVEMLRAKYDHVELTARREQPKGSTTLGEVRTELSEQLTDRQREALKTALVNGFFESPRTSGEREIAERLGIAQSTLNGHLRAGQRKILELLYRED</sequence>
<feature type="domain" description="PAC" evidence="6">
    <location>
        <begin position="636"/>
        <end position="687"/>
    </location>
</feature>
<evidence type="ECO:0000256" key="3">
    <source>
        <dbReference type="SAM" id="Coils"/>
    </source>
</evidence>
<dbReference type="InterPro" id="IPR035965">
    <property type="entry name" value="PAS-like_dom_sf"/>
</dbReference>
<feature type="domain" description="PAC" evidence="6">
    <location>
        <begin position="392"/>
        <end position="444"/>
    </location>
</feature>
<dbReference type="SUPFAM" id="SSF55781">
    <property type="entry name" value="GAF domain-like"/>
    <property type="match status" value="2"/>
</dbReference>
<dbReference type="Pfam" id="PF15915">
    <property type="entry name" value="BAT"/>
    <property type="match status" value="1"/>
</dbReference>
<dbReference type="InterPro" id="IPR036388">
    <property type="entry name" value="WH-like_DNA-bd_sf"/>
</dbReference>
<evidence type="ECO:0000259" key="5">
    <source>
        <dbReference type="PROSITE" id="PS50112"/>
    </source>
</evidence>
<evidence type="ECO:0000256" key="2">
    <source>
        <dbReference type="ARBA" id="ARBA00023163"/>
    </source>
</evidence>
<feature type="region of interest" description="Disordered" evidence="4">
    <location>
        <begin position="151"/>
        <end position="183"/>
    </location>
</feature>
<dbReference type="Pfam" id="PF00989">
    <property type="entry name" value="PAS"/>
    <property type="match status" value="2"/>
</dbReference>
<dbReference type="Pfam" id="PF13188">
    <property type="entry name" value="PAS_8"/>
    <property type="match status" value="1"/>
</dbReference>
<dbReference type="InterPro" id="IPR029016">
    <property type="entry name" value="GAF-like_dom_sf"/>
</dbReference>
<keyword evidence="3" id="KW-0175">Coiled coil</keyword>
<dbReference type="STRING" id="1514971.AUR64_06070"/>
<feature type="coiled-coil region" evidence="3">
    <location>
        <begin position="824"/>
        <end position="851"/>
    </location>
</feature>
<dbReference type="PANTHER" id="PTHR44757">
    <property type="entry name" value="DIGUANYLATE CYCLASE DGCP"/>
    <property type="match status" value="1"/>
</dbReference>
<feature type="coiled-coil region" evidence="3">
    <location>
        <begin position="425"/>
        <end position="452"/>
    </location>
</feature>
<dbReference type="GO" id="GO:0006355">
    <property type="term" value="P:regulation of DNA-templated transcription"/>
    <property type="evidence" value="ECO:0007669"/>
    <property type="project" value="InterPro"/>
</dbReference>
<dbReference type="EMBL" id="LOPU01000016">
    <property type="protein sequence ID" value="KTG10754.1"/>
    <property type="molecule type" value="Genomic_DNA"/>
</dbReference>
<dbReference type="InterPro" id="IPR000014">
    <property type="entry name" value="PAS"/>
</dbReference>
<feature type="domain" description="PAS" evidence="5">
    <location>
        <begin position="9"/>
        <end position="55"/>
    </location>
</feature>
<name>A0A0W1RB94_9EURY</name>
<comment type="caution">
    <text evidence="7">The sequence shown here is derived from an EMBL/GenBank/DDBJ whole genome shotgun (WGS) entry which is preliminary data.</text>
</comment>
<organism evidence="7 8">
    <name type="scientific">Haloprofundus marisrubri</name>
    <dbReference type="NCBI Taxonomy" id="1514971"/>
    <lineage>
        <taxon>Archaea</taxon>
        <taxon>Methanobacteriati</taxon>
        <taxon>Methanobacteriota</taxon>
        <taxon>Stenosarchaea group</taxon>
        <taxon>Halobacteria</taxon>
        <taxon>Halobacteriales</taxon>
        <taxon>Haloferacaceae</taxon>
        <taxon>Haloprofundus</taxon>
    </lineage>
</organism>
<evidence type="ECO:0008006" key="9">
    <source>
        <dbReference type="Google" id="ProtNLM"/>
    </source>
</evidence>
<gene>
    <name evidence="7" type="ORF">AUR64_06070</name>
</gene>
<dbReference type="AlphaFoldDB" id="A0A0W1RB94"/>
<dbReference type="SMART" id="SM00091">
    <property type="entry name" value="PAS"/>
    <property type="match status" value="5"/>
</dbReference>
<protein>
    <recommendedName>
        <fullName evidence="9">PAS sensor protein</fullName>
    </recommendedName>
</protein>
<dbReference type="Pfam" id="PF13185">
    <property type="entry name" value="GAF_2"/>
    <property type="match status" value="1"/>
</dbReference>
<dbReference type="RefSeq" id="WP_058580552.1">
    <property type="nucleotide sequence ID" value="NZ_LOPU01000016.1"/>
</dbReference>
<dbReference type="Pfam" id="PF04967">
    <property type="entry name" value="HTH_10"/>
    <property type="match status" value="1"/>
</dbReference>
<dbReference type="SMART" id="SM00065">
    <property type="entry name" value="GAF"/>
    <property type="match status" value="1"/>
</dbReference>
<dbReference type="Pfam" id="PF13426">
    <property type="entry name" value="PAS_9"/>
    <property type="match status" value="1"/>
</dbReference>
<dbReference type="SMART" id="SM00086">
    <property type="entry name" value="PAC"/>
    <property type="match status" value="3"/>
</dbReference>
<dbReference type="PANTHER" id="PTHR44757:SF2">
    <property type="entry name" value="BIOFILM ARCHITECTURE MAINTENANCE PROTEIN MBAA"/>
    <property type="match status" value="1"/>
</dbReference>
<dbReference type="Proteomes" id="UP000054387">
    <property type="component" value="Unassembled WGS sequence"/>
</dbReference>
<dbReference type="CDD" id="cd00130">
    <property type="entry name" value="PAS"/>
    <property type="match status" value="3"/>
</dbReference>
<dbReference type="InterPro" id="IPR003018">
    <property type="entry name" value="GAF"/>
</dbReference>
<dbReference type="InterPro" id="IPR013767">
    <property type="entry name" value="PAS_fold"/>
</dbReference>
<feature type="region of interest" description="Disordered" evidence="4">
    <location>
        <begin position="78"/>
        <end position="98"/>
    </location>
</feature>
<evidence type="ECO:0000259" key="6">
    <source>
        <dbReference type="PROSITE" id="PS50113"/>
    </source>
</evidence>
<accession>A0A0W1RB94</accession>
<proteinExistence type="predicted"/>
<dbReference type="InterPro" id="IPR000700">
    <property type="entry name" value="PAS-assoc_C"/>
</dbReference>
<dbReference type="OrthoDB" id="234125at2157"/>
<keyword evidence="8" id="KW-1185">Reference proteome</keyword>
<feature type="domain" description="PAS" evidence="5">
    <location>
        <begin position="562"/>
        <end position="632"/>
    </location>
</feature>
<dbReference type="PROSITE" id="PS50112">
    <property type="entry name" value="PAS"/>
    <property type="match status" value="4"/>
</dbReference>
<dbReference type="Gene3D" id="1.10.10.10">
    <property type="entry name" value="Winged helix-like DNA-binding domain superfamily/Winged helix DNA-binding domain"/>
    <property type="match status" value="1"/>
</dbReference>
<evidence type="ECO:0000256" key="4">
    <source>
        <dbReference type="SAM" id="MobiDB-lite"/>
    </source>
</evidence>
<dbReference type="InterPro" id="IPR052155">
    <property type="entry name" value="Biofilm_reg_signaling"/>
</dbReference>
<evidence type="ECO:0000313" key="8">
    <source>
        <dbReference type="Proteomes" id="UP000054387"/>
    </source>
</evidence>
<reference evidence="7 8" key="1">
    <citation type="submission" date="2015-12" db="EMBL/GenBank/DDBJ databases">
        <title>Haloprofundus marisrubri gen. nov., sp. nov., an extremely halophilic archaeon isolated from the Discovery deep brine-seawater interface in the Red Sea.</title>
        <authorList>
            <person name="Zhang G."/>
            <person name="Stingl U."/>
            <person name="Rashid M."/>
        </authorList>
    </citation>
    <scope>NUCLEOTIDE SEQUENCE [LARGE SCALE GENOMIC DNA]</scope>
    <source>
        <strain evidence="7 8">SB9</strain>
    </source>
</reference>
<keyword evidence="1" id="KW-0805">Transcription regulation</keyword>
<dbReference type="Gene3D" id="3.30.450.20">
    <property type="entry name" value="PAS domain"/>
    <property type="match status" value="5"/>
</dbReference>
<dbReference type="InterPro" id="IPR007050">
    <property type="entry name" value="HTH_bacterioopsin"/>
</dbReference>
<dbReference type="Gene3D" id="3.30.450.40">
    <property type="match status" value="2"/>
</dbReference>
<dbReference type="Pfam" id="PF08448">
    <property type="entry name" value="PAS_4"/>
    <property type="match status" value="2"/>
</dbReference>
<evidence type="ECO:0000313" key="7">
    <source>
        <dbReference type="EMBL" id="KTG10754.1"/>
    </source>
</evidence>
<evidence type="ECO:0000256" key="1">
    <source>
        <dbReference type="ARBA" id="ARBA00023015"/>
    </source>
</evidence>
<dbReference type="PROSITE" id="PS50113">
    <property type="entry name" value="PAC"/>
    <property type="match status" value="2"/>
</dbReference>
<dbReference type="InterPro" id="IPR013656">
    <property type="entry name" value="PAS_4"/>
</dbReference>